<feature type="transmembrane region" description="Helical" evidence="1">
    <location>
        <begin position="149"/>
        <end position="167"/>
    </location>
</feature>
<feature type="transmembrane region" description="Helical" evidence="1">
    <location>
        <begin position="61"/>
        <end position="83"/>
    </location>
</feature>
<gene>
    <name evidence="2" type="ORF">AR1Y2_2431</name>
</gene>
<keyword evidence="1" id="KW-0812">Transmembrane</keyword>
<keyword evidence="1" id="KW-1133">Transmembrane helix</keyword>
<organism evidence="2 3">
    <name type="scientific">Anaerostipes rhamnosivorans</name>
    <dbReference type="NCBI Taxonomy" id="1229621"/>
    <lineage>
        <taxon>Bacteria</taxon>
        <taxon>Bacillati</taxon>
        <taxon>Bacillota</taxon>
        <taxon>Clostridia</taxon>
        <taxon>Lachnospirales</taxon>
        <taxon>Lachnospiraceae</taxon>
        <taxon>Anaerostipes</taxon>
    </lineage>
</organism>
<proteinExistence type="predicted"/>
<protein>
    <submittedName>
        <fullName evidence="2">Putative membrane protein hemolysin III-like protein</fullName>
    </submittedName>
</protein>
<keyword evidence="1" id="KW-0472">Membrane</keyword>
<dbReference type="AlphaFoldDB" id="A0A4P8IGE8"/>
<evidence type="ECO:0000313" key="3">
    <source>
        <dbReference type="Proteomes" id="UP000298653"/>
    </source>
</evidence>
<feature type="transmembrane region" description="Helical" evidence="1">
    <location>
        <begin position="179"/>
        <end position="198"/>
    </location>
</feature>
<evidence type="ECO:0000313" key="2">
    <source>
        <dbReference type="EMBL" id="QCP35885.1"/>
    </source>
</evidence>
<dbReference type="EMBL" id="CP040058">
    <property type="protein sequence ID" value="QCP35885.1"/>
    <property type="molecule type" value="Genomic_DNA"/>
</dbReference>
<reference evidence="2 3" key="1">
    <citation type="submission" date="2019-05" db="EMBL/GenBank/DDBJ databases">
        <title>Complete genome sequencing of Anaerostipes rhamnosivorans.</title>
        <authorList>
            <person name="Bui T.P.N."/>
            <person name="de Vos W.M."/>
        </authorList>
    </citation>
    <scope>NUCLEOTIDE SEQUENCE [LARGE SCALE GENOMIC DNA]</scope>
    <source>
        <strain evidence="2 3">1y2</strain>
    </source>
</reference>
<dbReference type="Proteomes" id="UP000298653">
    <property type="component" value="Chromosome"/>
</dbReference>
<dbReference type="KEGG" id="arf:AR1Y2_2431"/>
<feature type="transmembrane region" description="Helical" evidence="1">
    <location>
        <begin position="95"/>
        <end position="115"/>
    </location>
</feature>
<evidence type="ECO:0000256" key="1">
    <source>
        <dbReference type="SAM" id="Phobius"/>
    </source>
</evidence>
<feature type="transmembrane region" description="Helical" evidence="1">
    <location>
        <begin position="122"/>
        <end position="143"/>
    </location>
</feature>
<accession>A0A4P8IGE8</accession>
<keyword evidence="3" id="KW-1185">Reference proteome</keyword>
<feature type="transmembrane region" description="Helical" evidence="1">
    <location>
        <begin position="35"/>
        <end position="54"/>
    </location>
</feature>
<sequence>MIFHIIGVLFSITALVLCVIQSAGAGSGSRILASCLYGAGLILFHIAASIFYGLKPCKGKNVFLVLLHCISVLVPVFGWFPLFLGVLRQEHAACAWSLFGILVGIAVLGITFASINMKRFHSVWGICIGVNAWLPIFCAAFYINDIGRIGFYLLSAGNVLCTLGIVIHSLRGKRIYPVYPLVLAMGGILHFFAVWMYIL</sequence>
<name>A0A4P8IGE8_9FIRM</name>